<evidence type="ECO:0000256" key="1">
    <source>
        <dbReference type="ARBA" id="ARBA00006975"/>
    </source>
</evidence>
<dbReference type="Gene3D" id="2.30.33.40">
    <property type="entry name" value="GroES chaperonin"/>
    <property type="match status" value="1"/>
</dbReference>
<name>A0A0M3ARZ6_9SPHN</name>
<dbReference type="GO" id="GO:0051082">
    <property type="term" value="F:unfolded protein binding"/>
    <property type="evidence" value="ECO:0007669"/>
    <property type="project" value="TreeGrafter"/>
</dbReference>
<dbReference type="Proteomes" id="UP000033874">
    <property type="component" value="Unassembled WGS sequence"/>
</dbReference>
<dbReference type="Pfam" id="PF00166">
    <property type="entry name" value="Cpn10"/>
    <property type="match status" value="1"/>
</dbReference>
<dbReference type="PANTHER" id="PTHR10772:SF63">
    <property type="entry name" value="20 KDA CHAPERONIN, CHLOROPLASTIC"/>
    <property type="match status" value="1"/>
</dbReference>
<gene>
    <name evidence="4" type="ORF">YP76_06995</name>
</gene>
<dbReference type="PANTHER" id="PTHR10772">
    <property type="entry name" value="10 KDA HEAT SHOCK PROTEIN"/>
    <property type="match status" value="1"/>
</dbReference>
<keyword evidence="5" id="KW-1185">Reference proteome</keyword>
<dbReference type="CDD" id="cd00320">
    <property type="entry name" value="cpn10"/>
    <property type="match status" value="1"/>
</dbReference>
<dbReference type="GO" id="GO:0051087">
    <property type="term" value="F:protein-folding chaperone binding"/>
    <property type="evidence" value="ECO:0007669"/>
    <property type="project" value="TreeGrafter"/>
</dbReference>
<evidence type="ECO:0000256" key="2">
    <source>
        <dbReference type="ARBA" id="ARBA00023186"/>
    </source>
</evidence>
<dbReference type="EMBL" id="LBIC01000003">
    <property type="protein sequence ID" value="KKW92673.1"/>
    <property type="molecule type" value="Genomic_DNA"/>
</dbReference>
<dbReference type="PATRIC" id="fig|56193.3.peg.1447"/>
<keyword evidence="2 3" id="KW-0143">Chaperone</keyword>
<dbReference type="STRING" id="56193.YP76_06995"/>
<evidence type="ECO:0000256" key="3">
    <source>
        <dbReference type="RuleBase" id="RU000535"/>
    </source>
</evidence>
<dbReference type="GO" id="GO:0044183">
    <property type="term" value="F:protein folding chaperone"/>
    <property type="evidence" value="ECO:0007669"/>
    <property type="project" value="InterPro"/>
</dbReference>
<dbReference type="InterPro" id="IPR011032">
    <property type="entry name" value="GroES-like_sf"/>
</dbReference>
<dbReference type="PRINTS" id="PR00297">
    <property type="entry name" value="CHAPERONIN10"/>
</dbReference>
<reference evidence="4 5" key="1">
    <citation type="submission" date="2015-04" db="EMBL/GenBank/DDBJ databases">
        <title>Genome sequence of aromatic hydrocarbons-degrading Sphingobium chungbukense DJ77.</title>
        <authorList>
            <person name="Kim Y.-C."/>
            <person name="Chae J.-C."/>
        </authorList>
    </citation>
    <scope>NUCLEOTIDE SEQUENCE [LARGE SCALE GENOMIC DNA]</scope>
    <source>
        <strain evidence="4 5">DJ77</strain>
    </source>
</reference>
<dbReference type="SMART" id="SM00883">
    <property type="entry name" value="Cpn10"/>
    <property type="match status" value="1"/>
</dbReference>
<organism evidence="4 5">
    <name type="scientific">Sphingobium chungbukense</name>
    <dbReference type="NCBI Taxonomy" id="56193"/>
    <lineage>
        <taxon>Bacteria</taxon>
        <taxon>Pseudomonadati</taxon>
        <taxon>Pseudomonadota</taxon>
        <taxon>Alphaproteobacteria</taxon>
        <taxon>Sphingomonadales</taxon>
        <taxon>Sphingomonadaceae</taxon>
        <taxon>Sphingobium</taxon>
    </lineage>
</organism>
<comment type="similarity">
    <text evidence="1 3">Belongs to the GroES chaperonin family.</text>
</comment>
<dbReference type="RefSeq" id="WP_046762889.1">
    <property type="nucleotide sequence ID" value="NZ_LBIC01000003.1"/>
</dbReference>
<dbReference type="InterPro" id="IPR020818">
    <property type="entry name" value="Chaperonin_GroES"/>
</dbReference>
<comment type="function">
    <text evidence="3">Together with the chaperonin GroEL, plays an essential role in assisting protein folding. The GroEL-GroES system forms a nano-cage that allows encapsulation of the non-native substrate proteins and provides a physical environment optimized to promote and accelerate protein folding. GroES binds to the apical surface of the GroEL ring, thereby capping the opening of the GroEL channel.</text>
</comment>
<dbReference type="GO" id="GO:0005524">
    <property type="term" value="F:ATP binding"/>
    <property type="evidence" value="ECO:0007669"/>
    <property type="project" value="InterPro"/>
</dbReference>
<comment type="subunit">
    <text evidence="3">Heptamer of 7 subunits arranged in a ring.</text>
</comment>
<dbReference type="AlphaFoldDB" id="A0A0M3ARZ6"/>
<sequence length="113" mass="12163">MENKSGVVPMDKRVLVKPDSAERKTAGGIIIPEANAERKDMAMTKATIVAVGETAWSEAIHDARNFGVAFEAPATGSRVMIAKYGGVEIEGADGEKYRLLNDEDVIGRLEEAE</sequence>
<accession>A0A0M3ARZ6</accession>
<dbReference type="SUPFAM" id="SSF50129">
    <property type="entry name" value="GroES-like"/>
    <property type="match status" value="1"/>
</dbReference>
<evidence type="ECO:0000313" key="5">
    <source>
        <dbReference type="Proteomes" id="UP000033874"/>
    </source>
</evidence>
<dbReference type="GO" id="GO:0046872">
    <property type="term" value="F:metal ion binding"/>
    <property type="evidence" value="ECO:0007669"/>
    <property type="project" value="TreeGrafter"/>
</dbReference>
<proteinExistence type="inferred from homology"/>
<protein>
    <recommendedName>
        <fullName evidence="3">10 kDa chaperonin</fullName>
    </recommendedName>
</protein>
<comment type="caution">
    <text evidence="4">The sequence shown here is derived from an EMBL/GenBank/DDBJ whole genome shotgun (WGS) entry which is preliminary data.</text>
</comment>
<dbReference type="InterPro" id="IPR037124">
    <property type="entry name" value="Chaperonin_GroES_sf"/>
</dbReference>
<evidence type="ECO:0000313" key="4">
    <source>
        <dbReference type="EMBL" id="KKW92673.1"/>
    </source>
</evidence>